<reference evidence="1" key="2">
    <citation type="journal article" date="2015" name="Data Brief">
        <title>Shoot transcriptome of the giant reed, Arundo donax.</title>
        <authorList>
            <person name="Barrero R.A."/>
            <person name="Guerrero F.D."/>
            <person name="Moolhuijzen P."/>
            <person name="Goolsby J.A."/>
            <person name="Tidwell J."/>
            <person name="Bellgard S.E."/>
            <person name="Bellgard M.I."/>
        </authorList>
    </citation>
    <scope>NUCLEOTIDE SEQUENCE</scope>
    <source>
        <tissue evidence="1">Shoot tissue taken approximately 20 cm above the soil surface</tissue>
    </source>
</reference>
<organism evidence="1">
    <name type="scientific">Arundo donax</name>
    <name type="common">Giant reed</name>
    <name type="synonym">Donax arundinaceus</name>
    <dbReference type="NCBI Taxonomy" id="35708"/>
    <lineage>
        <taxon>Eukaryota</taxon>
        <taxon>Viridiplantae</taxon>
        <taxon>Streptophyta</taxon>
        <taxon>Embryophyta</taxon>
        <taxon>Tracheophyta</taxon>
        <taxon>Spermatophyta</taxon>
        <taxon>Magnoliopsida</taxon>
        <taxon>Liliopsida</taxon>
        <taxon>Poales</taxon>
        <taxon>Poaceae</taxon>
        <taxon>PACMAD clade</taxon>
        <taxon>Arundinoideae</taxon>
        <taxon>Arundineae</taxon>
        <taxon>Arundo</taxon>
    </lineage>
</organism>
<dbReference type="EMBL" id="GBRH01175546">
    <property type="protein sequence ID" value="JAE22350.1"/>
    <property type="molecule type" value="Transcribed_RNA"/>
</dbReference>
<accession>A0A0A9GB87</accession>
<dbReference type="AlphaFoldDB" id="A0A0A9GB87"/>
<protein>
    <submittedName>
        <fullName evidence="1">Spp1</fullName>
    </submittedName>
</protein>
<proteinExistence type="predicted"/>
<sequence length="79" mass="9033">MFSMRSGAGLMFQSLILFCSTSKASLTQMELLFILLVLNVQSMHPLMHWVHVMVTNKGKNTEHGWTDLLSHRLDQTVGW</sequence>
<name>A0A0A9GB87_ARUDO</name>
<reference evidence="1" key="1">
    <citation type="submission" date="2014-09" db="EMBL/GenBank/DDBJ databases">
        <authorList>
            <person name="Magalhaes I.L.F."/>
            <person name="Oliveira U."/>
            <person name="Santos F.R."/>
            <person name="Vidigal T.H.D.A."/>
            <person name="Brescovit A.D."/>
            <person name="Santos A.J."/>
        </authorList>
    </citation>
    <scope>NUCLEOTIDE SEQUENCE</scope>
    <source>
        <tissue evidence="1">Shoot tissue taken approximately 20 cm above the soil surface</tissue>
    </source>
</reference>
<evidence type="ECO:0000313" key="1">
    <source>
        <dbReference type="EMBL" id="JAE22350.1"/>
    </source>
</evidence>